<sequence>MNEKAIRIWFQNRRAKIRKFERMQKQGHSTIPPPPSISSRSSSYRYSMGSVDLSYRLASNIPIEINEKYCFVDCSSLSVGSWQRIKTGYHDEKLLSNNLSNLSPFTLNTIMNNVDLLVILSKKNFEINYFFSAISNNSKILFRIFYPISSIVTCSLLDNNINKENNELRVCLAHQPKFSVYFFNGINSNSNQWSICDDFSEGQQVSQAYVQESGGTSIPHVLVGVKSSLQYLNSFILENNQIYSNPAIMGTTENTSHSTSVSITNGEFDQNEIPSLWDEKSIASNRSSIPYPPQSGPSSIYNNNHYPTNPSNLHNNNFSANSNTTSATTNNDESPFSVNSNNNQYYSEDTPQSSNSLKPAFNPNSDIHEPMISTSAPTPDIFTSINEGSFNQPPHVLALNTSNGNNNGGSGNDSDSLSSPSNNSANVSGSAPAHAYTHQNFNNNNSLHNPDTNPSEFINDTNFKFDLGDFATEDNNNHSGSTEHGVDNFIDFGSNYP</sequence>
<feature type="domain" description="Homeobox" evidence="3">
    <location>
        <begin position="1"/>
        <end position="20"/>
    </location>
</feature>
<dbReference type="InParanoid" id="G3ASR9"/>
<dbReference type="OrthoDB" id="6159439at2759"/>
<dbReference type="Proteomes" id="UP000000709">
    <property type="component" value="Unassembled WGS sequence"/>
</dbReference>
<feature type="compositionally biased region" description="Polar residues" evidence="2">
    <location>
        <begin position="296"/>
        <end position="307"/>
    </location>
</feature>
<evidence type="ECO:0000313" key="5">
    <source>
        <dbReference type="Proteomes" id="UP000000709"/>
    </source>
</evidence>
<evidence type="ECO:0000313" key="4">
    <source>
        <dbReference type="EMBL" id="EGW31133.1"/>
    </source>
</evidence>
<dbReference type="RefSeq" id="XP_007377166.1">
    <property type="nucleotide sequence ID" value="XM_007377104.1"/>
</dbReference>
<feature type="region of interest" description="Disordered" evidence="2">
    <location>
        <begin position="474"/>
        <end position="497"/>
    </location>
</feature>
<dbReference type="GeneID" id="18874570"/>
<comment type="subcellular location">
    <subcellularLocation>
        <location evidence="1">Nucleus</location>
    </subcellularLocation>
</comment>
<proteinExistence type="predicted"/>
<feature type="DNA-binding region" description="Homeobox" evidence="1">
    <location>
        <begin position="3"/>
        <end position="21"/>
    </location>
</feature>
<feature type="compositionally biased region" description="Polar residues" evidence="2">
    <location>
        <begin position="446"/>
        <end position="460"/>
    </location>
</feature>
<dbReference type="SUPFAM" id="SSF46689">
    <property type="entry name" value="Homeodomain-like"/>
    <property type="match status" value="1"/>
</dbReference>
<keyword evidence="5" id="KW-1185">Reference proteome</keyword>
<dbReference type="InterPro" id="IPR009057">
    <property type="entry name" value="Homeodomain-like_sf"/>
</dbReference>
<dbReference type="HOGENOM" id="CLU_028430_0_0_1"/>
<keyword evidence="1" id="KW-0371">Homeobox</keyword>
<dbReference type="AlphaFoldDB" id="G3ASR9"/>
<dbReference type="PROSITE" id="PS50071">
    <property type="entry name" value="HOMEOBOX_2"/>
    <property type="match status" value="1"/>
</dbReference>
<feature type="compositionally biased region" description="Low complexity" evidence="2">
    <location>
        <begin position="308"/>
        <end position="334"/>
    </location>
</feature>
<dbReference type="GO" id="GO:0003677">
    <property type="term" value="F:DNA binding"/>
    <property type="evidence" value="ECO:0007669"/>
    <property type="project" value="UniProtKB-UniRule"/>
</dbReference>
<dbReference type="FunCoup" id="G3ASR9">
    <property type="interactions" value="861"/>
</dbReference>
<dbReference type="EMBL" id="GL996504">
    <property type="protein sequence ID" value="EGW31133.1"/>
    <property type="molecule type" value="Genomic_DNA"/>
</dbReference>
<accession>G3ASR9</accession>
<dbReference type="eggNOG" id="KOG0486">
    <property type="taxonomic scope" value="Eukaryota"/>
</dbReference>
<name>G3ASR9_SPAPN</name>
<dbReference type="KEGG" id="spaa:SPAPADRAFT_63051"/>
<evidence type="ECO:0000256" key="1">
    <source>
        <dbReference type="PROSITE-ProRule" id="PRU00108"/>
    </source>
</evidence>
<keyword evidence="1" id="KW-0539">Nucleus</keyword>
<feature type="compositionally biased region" description="Polar residues" evidence="2">
    <location>
        <begin position="336"/>
        <end position="365"/>
    </location>
</feature>
<evidence type="ECO:0000256" key="2">
    <source>
        <dbReference type="SAM" id="MobiDB-lite"/>
    </source>
</evidence>
<dbReference type="GO" id="GO:0005634">
    <property type="term" value="C:nucleus"/>
    <property type="evidence" value="ECO:0007669"/>
    <property type="project" value="UniProtKB-SubCell"/>
</dbReference>
<dbReference type="CDD" id="cd00086">
    <property type="entry name" value="homeodomain"/>
    <property type="match status" value="1"/>
</dbReference>
<organism evidence="5">
    <name type="scientific">Spathaspora passalidarum (strain NRRL Y-27907 / 11-Y1)</name>
    <dbReference type="NCBI Taxonomy" id="619300"/>
    <lineage>
        <taxon>Eukaryota</taxon>
        <taxon>Fungi</taxon>
        <taxon>Dikarya</taxon>
        <taxon>Ascomycota</taxon>
        <taxon>Saccharomycotina</taxon>
        <taxon>Pichiomycetes</taxon>
        <taxon>Debaryomycetaceae</taxon>
        <taxon>Spathaspora</taxon>
    </lineage>
</organism>
<keyword evidence="1" id="KW-0238">DNA-binding</keyword>
<feature type="compositionally biased region" description="Low complexity" evidence="2">
    <location>
        <begin position="412"/>
        <end position="430"/>
    </location>
</feature>
<gene>
    <name evidence="4" type="primary">PHO2</name>
    <name evidence="4" type="ORF">SPAPADRAFT_63051</name>
</gene>
<feature type="region of interest" description="Disordered" evidence="2">
    <location>
        <begin position="285"/>
        <end position="460"/>
    </location>
</feature>
<reference evidence="4 5" key="1">
    <citation type="journal article" date="2011" name="Proc. Natl. Acad. Sci. U.S.A.">
        <title>Comparative genomics of xylose-fermenting fungi for enhanced biofuel production.</title>
        <authorList>
            <person name="Wohlbach D.J."/>
            <person name="Kuo A."/>
            <person name="Sato T.K."/>
            <person name="Potts K.M."/>
            <person name="Salamov A.A."/>
            <person name="LaButti K.M."/>
            <person name="Sun H."/>
            <person name="Clum A."/>
            <person name="Pangilinan J.L."/>
            <person name="Lindquist E.A."/>
            <person name="Lucas S."/>
            <person name="Lapidus A."/>
            <person name="Jin M."/>
            <person name="Gunawan C."/>
            <person name="Balan V."/>
            <person name="Dale B.E."/>
            <person name="Jeffries T.W."/>
            <person name="Zinkel R."/>
            <person name="Barry K.W."/>
            <person name="Grigoriev I.V."/>
            <person name="Gasch A.P."/>
        </authorList>
    </citation>
    <scope>NUCLEOTIDE SEQUENCE [LARGE SCALE GENOMIC DNA]</scope>
    <source>
        <strain evidence="5">NRRL Y-27907 / 11-Y1</strain>
    </source>
</reference>
<dbReference type="STRING" id="619300.G3ASR9"/>
<feature type="compositionally biased region" description="Polar residues" evidence="2">
    <location>
        <begin position="372"/>
        <end position="392"/>
    </location>
</feature>
<protein>
    <submittedName>
        <fullName evidence="4">Uncharacterized protein PHO2</fullName>
    </submittedName>
</protein>
<evidence type="ECO:0000259" key="3">
    <source>
        <dbReference type="PROSITE" id="PS50071"/>
    </source>
</evidence>
<feature type="region of interest" description="Disordered" evidence="2">
    <location>
        <begin position="22"/>
        <end position="42"/>
    </location>
</feature>
<dbReference type="InterPro" id="IPR001356">
    <property type="entry name" value="HD"/>
</dbReference>